<reference evidence="7" key="1">
    <citation type="submission" date="2016-03" db="EMBL/GenBank/DDBJ databases">
        <authorList>
            <person name="Guldener U."/>
        </authorList>
    </citation>
    <scope>NUCLEOTIDE SEQUENCE [LARGE SCALE GENOMIC DNA]</scope>
    <source>
        <strain evidence="7">04CH-RAC-A.6.1</strain>
    </source>
</reference>
<dbReference type="PROSITE" id="PS50157">
    <property type="entry name" value="ZINC_FINGER_C2H2_2"/>
    <property type="match status" value="1"/>
</dbReference>
<sequence length="266" mass="30006">MASRCVPCDRDFGSQQALQQHLNSPAHAFDCEDCDKRFGSEQALQQHLDSPVHVVISEYSGIPRSIVESVYAVAKRLRFKPPTVGDVLRNSKFVLEDGIVAALISAAQRLLPVDNTEEGIAIRTQRHLEAKRTEENFCTQLLRSGHIFLRENQQLGKAVTPDVLFQESTLICGHLCFWLEYKDSFGFRSNPFVAASTKRQLLKYATQIGPGAVVYKQGYETGHLSIHEVTSFREKEVLEYVRRKPALPATQSRTMIFSPRLNKDLS</sequence>
<evidence type="ECO:0000256" key="2">
    <source>
        <dbReference type="ARBA" id="ARBA00022771"/>
    </source>
</evidence>
<accession>A0A1E1LDZ2</accession>
<dbReference type="InterPro" id="IPR029404">
    <property type="entry name" value="CDIN1"/>
</dbReference>
<dbReference type="Gene3D" id="3.30.160.60">
    <property type="entry name" value="Classic Zinc Finger"/>
    <property type="match status" value="1"/>
</dbReference>
<evidence type="ECO:0000256" key="3">
    <source>
        <dbReference type="ARBA" id="ARBA00022833"/>
    </source>
</evidence>
<dbReference type="Proteomes" id="UP000178912">
    <property type="component" value="Unassembled WGS sequence"/>
</dbReference>
<name>A0A1E1LDZ2_9HELO</name>
<protein>
    <recommendedName>
        <fullName evidence="5">C2H2-type domain-containing protein</fullName>
    </recommendedName>
</protein>
<keyword evidence="3" id="KW-0862">Zinc</keyword>
<dbReference type="Pfam" id="PF14811">
    <property type="entry name" value="TPD"/>
    <property type="match status" value="1"/>
</dbReference>
<dbReference type="Pfam" id="PF12171">
    <property type="entry name" value="zf-C2H2_jaz"/>
    <property type="match status" value="1"/>
</dbReference>
<evidence type="ECO:0000256" key="4">
    <source>
        <dbReference type="PROSITE-ProRule" id="PRU00042"/>
    </source>
</evidence>
<dbReference type="SUPFAM" id="SSF57667">
    <property type="entry name" value="beta-beta-alpha zinc fingers"/>
    <property type="match status" value="2"/>
</dbReference>
<keyword evidence="1" id="KW-0479">Metal-binding</keyword>
<dbReference type="OrthoDB" id="6105938at2759"/>
<dbReference type="Pfam" id="PF12874">
    <property type="entry name" value="zf-met"/>
    <property type="match status" value="1"/>
</dbReference>
<dbReference type="InterPro" id="IPR013087">
    <property type="entry name" value="Znf_C2H2_type"/>
</dbReference>
<dbReference type="PROSITE" id="PS00028">
    <property type="entry name" value="ZINC_FINGER_C2H2_1"/>
    <property type="match status" value="1"/>
</dbReference>
<gene>
    <name evidence="6" type="ORF">RAG0_13652</name>
</gene>
<proteinExistence type="predicted"/>
<dbReference type="InterPro" id="IPR022755">
    <property type="entry name" value="Znf_C2H2_jaz"/>
</dbReference>
<keyword evidence="2 4" id="KW-0863">Zinc-finger</keyword>
<evidence type="ECO:0000259" key="5">
    <source>
        <dbReference type="PROSITE" id="PS50157"/>
    </source>
</evidence>
<evidence type="ECO:0000256" key="1">
    <source>
        <dbReference type="ARBA" id="ARBA00022723"/>
    </source>
</evidence>
<feature type="domain" description="C2H2-type" evidence="5">
    <location>
        <begin position="29"/>
        <end position="53"/>
    </location>
</feature>
<organism evidence="6 7">
    <name type="scientific">Rhynchosporium agropyri</name>
    <dbReference type="NCBI Taxonomy" id="914238"/>
    <lineage>
        <taxon>Eukaryota</taxon>
        <taxon>Fungi</taxon>
        <taxon>Dikarya</taxon>
        <taxon>Ascomycota</taxon>
        <taxon>Pezizomycotina</taxon>
        <taxon>Leotiomycetes</taxon>
        <taxon>Helotiales</taxon>
        <taxon>Ploettnerulaceae</taxon>
        <taxon>Rhynchosporium</taxon>
    </lineage>
</organism>
<keyword evidence="7" id="KW-1185">Reference proteome</keyword>
<dbReference type="GO" id="GO:0008270">
    <property type="term" value="F:zinc ion binding"/>
    <property type="evidence" value="ECO:0007669"/>
    <property type="project" value="UniProtKB-KW"/>
</dbReference>
<dbReference type="SMART" id="SM00355">
    <property type="entry name" value="ZnF_C2H2"/>
    <property type="match status" value="2"/>
</dbReference>
<dbReference type="AlphaFoldDB" id="A0A1E1LDZ2"/>
<evidence type="ECO:0000313" key="6">
    <source>
        <dbReference type="EMBL" id="CZT08652.1"/>
    </source>
</evidence>
<evidence type="ECO:0000313" key="7">
    <source>
        <dbReference type="Proteomes" id="UP000178912"/>
    </source>
</evidence>
<dbReference type="EMBL" id="FJUX01000105">
    <property type="protein sequence ID" value="CZT08652.1"/>
    <property type="molecule type" value="Genomic_DNA"/>
</dbReference>
<dbReference type="InterPro" id="IPR036236">
    <property type="entry name" value="Znf_C2H2_sf"/>
</dbReference>